<gene>
    <name evidence="1" type="ORF">SAMN05428998_11791</name>
</gene>
<evidence type="ECO:0000313" key="1">
    <source>
        <dbReference type="EMBL" id="SMF48490.1"/>
    </source>
</evidence>
<evidence type="ECO:0000313" key="2">
    <source>
        <dbReference type="Proteomes" id="UP000192917"/>
    </source>
</evidence>
<accession>A0A1Y6CEN5</accession>
<protein>
    <recommendedName>
        <fullName evidence="3">Universal stress protein family protein</fullName>
    </recommendedName>
</protein>
<dbReference type="EMBL" id="FWZX01000017">
    <property type="protein sequence ID" value="SMF48490.1"/>
    <property type="molecule type" value="Genomic_DNA"/>
</dbReference>
<keyword evidence="2" id="KW-1185">Reference proteome</keyword>
<evidence type="ECO:0008006" key="3">
    <source>
        <dbReference type="Google" id="ProtNLM"/>
    </source>
</evidence>
<sequence length="257" mass="27105">MSDGSAEAPVFRRVVVGFRDASGSAAALEATARLAQGLRAELLGIFVEDLALLEWSASPLTGQVARTTSAAAPFTPDRLAEEFARAATVSRQRLSRAAARLGLTVRFRIERASAVTLQVAAAEPGDLLVVVEPTDPMARLSYPFAELLRSIAGTSAPVLFMPRAVSLRHGPVVAVTRGSDRPARSLAAALGEPLVSLAGPEQSLPLGHEAMSRLLQPLHEHLLVFDRPSLAAMGPLLFAELATERRVPALVVGETAP</sequence>
<proteinExistence type="predicted"/>
<dbReference type="AlphaFoldDB" id="A0A1Y6CEN5"/>
<name>A0A1Y6CEN5_9PROT</name>
<dbReference type="Gene3D" id="3.40.50.12370">
    <property type="match status" value="1"/>
</dbReference>
<dbReference type="Proteomes" id="UP000192917">
    <property type="component" value="Unassembled WGS sequence"/>
</dbReference>
<reference evidence="1 2" key="1">
    <citation type="submission" date="2017-04" db="EMBL/GenBank/DDBJ databases">
        <authorList>
            <person name="Afonso C.L."/>
            <person name="Miller P.J."/>
            <person name="Scott M.A."/>
            <person name="Spackman E."/>
            <person name="Goraichik I."/>
            <person name="Dimitrov K.M."/>
            <person name="Suarez D.L."/>
            <person name="Swayne D.E."/>
        </authorList>
    </citation>
    <scope>NUCLEOTIDE SEQUENCE [LARGE SCALE GENOMIC DNA]</scope>
    <source>
        <strain evidence="1 2">USBA 355</strain>
    </source>
</reference>
<dbReference type="STRING" id="560819.SAMN05428998_11791"/>
<dbReference type="RefSeq" id="WP_085124319.1">
    <property type="nucleotide sequence ID" value="NZ_FWZX01000017.1"/>
</dbReference>
<dbReference type="SUPFAM" id="SSF52402">
    <property type="entry name" value="Adenine nucleotide alpha hydrolases-like"/>
    <property type="match status" value="1"/>
</dbReference>
<organism evidence="1 2">
    <name type="scientific">Tistlia consotensis USBA 355</name>
    <dbReference type="NCBI Taxonomy" id="560819"/>
    <lineage>
        <taxon>Bacteria</taxon>
        <taxon>Pseudomonadati</taxon>
        <taxon>Pseudomonadota</taxon>
        <taxon>Alphaproteobacteria</taxon>
        <taxon>Rhodospirillales</taxon>
        <taxon>Rhodovibrionaceae</taxon>
        <taxon>Tistlia</taxon>
    </lineage>
</organism>